<dbReference type="AlphaFoldDB" id="A0A2R4SVQ5"/>
<dbReference type="Pfam" id="PF01225">
    <property type="entry name" value="Mur_ligase"/>
    <property type="match status" value="1"/>
</dbReference>
<dbReference type="GO" id="GO:0071555">
    <property type="term" value="P:cell wall organization"/>
    <property type="evidence" value="ECO:0007669"/>
    <property type="project" value="UniProtKB-KW"/>
</dbReference>
<dbReference type="InterPro" id="IPR035911">
    <property type="entry name" value="MurE/MurF_N"/>
</dbReference>
<evidence type="ECO:0000256" key="3">
    <source>
        <dbReference type="ARBA" id="ARBA00022618"/>
    </source>
</evidence>
<evidence type="ECO:0000256" key="6">
    <source>
        <dbReference type="ARBA" id="ARBA00022960"/>
    </source>
</evidence>
<dbReference type="GO" id="GO:0005524">
    <property type="term" value="F:ATP binding"/>
    <property type="evidence" value="ECO:0007669"/>
    <property type="project" value="UniProtKB-UniRule"/>
</dbReference>
<dbReference type="KEGG" id="slk:SLUN_00380"/>
<accession>A0A2R4SVQ5</accession>
<protein>
    <recommendedName>
        <fullName evidence="10 11">UDP-N-acetylmuramoyl-tripeptide--D-alanyl-D-alanine ligase</fullName>
        <ecNumber evidence="10 11">6.3.2.10</ecNumber>
    </recommendedName>
    <alternativeName>
        <fullName evidence="10">D-alanyl-D-alanine-adding enzyme</fullName>
    </alternativeName>
</protein>
<evidence type="ECO:0000256" key="11">
    <source>
        <dbReference type="RuleBase" id="RU004136"/>
    </source>
</evidence>
<dbReference type="InterPro" id="IPR005863">
    <property type="entry name" value="UDP-N-AcMur_synth"/>
</dbReference>
<reference evidence="15 16" key="1">
    <citation type="submission" date="2018-01" db="EMBL/GenBank/DDBJ databases">
        <title>Complete genome sequence of Streptomyces lunaelactis MM109T, a Ferroverdin A producer isolated from cave moonmilk deposits.</title>
        <authorList>
            <person name="Naome A."/>
            <person name="Martinet L."/>
            <person name="Maciejewska M."/>
            <person name="Anderssen S."/>
            <person name="Adam D."/>
            <person name="Tenconi E."/>
            <person name="Deflandre B."/>
            <person name="Arguelles-Arias A."/>
            <person name="Calusinska M."/>
            <person name="Copieters W."/>
            <person name="Karim L."/>
            <person name="Hanikenne M."/>
            <person name="Baurain D."/>
            <person name="van Wezel G."/>
            <person name="Smargiasso N."/>
            <person name="de Pauw E."/>
            <person name="Delfosse P."/>
            <person name="Rigali S."/>
        </authorList>
    </citation>
    <scope>NUCLEOTIDE SEQUENCE [LARGE SCALE GENOMIC DNA]</scope>
    <source>
        <strain evidence="15 16">MM109</strain>
    </source>
</reference>
<evidence type="ECO:0000256" key="9">
    <source>
        <dbReference type="ARBA" id="ARBA00023316"/>
    </source>
</evidence>
<dbReference type="Pfam" id="PF02875">
    <property type="entry name" value="Mur_ligase_C"/>
    <property type="match status" value="1"/>
</dbReference>
<comment type="function">
    <text evidence="10 11">Involved in cell wall formation. Catalyzes the final step in the synthesis of UDP-N-acetylmuramoyl-pentapeptide, the precursor of murein.</text>
</comment>
<dbReference type="GO" id="GO:0005737">
    <property type="term" value="C:cytoplasm"/>
    <property type="evidence" value="ECO:0007669"/>
    <property type="project" value="UniProtKB-SubCell"/>
</dbReference>
<feature type="binding site" evidence="10">
    <location>
        <begin position="109"/>
        <end position="115"/>
    </location>
    <ligand>
        <name>ATP</name>
        <dbReference type="ChEBI" id="CHEBI:30616"/>
    </ligand>
</feature>
<keyword evidence="7 10" id="KW-0573">Peptidoglycan synthesis</keyword>
<proteinExistence type="inferred from homology"/>
<keyword evidence="5 10" id="KW-0067">ATP-binding</keyword>
<dbReference type="UniPathway" id="UPA00219"/>
<dbReference type="NCBIfam" id="TIGR01143">
    <property type="entry name" value="murF"/>
    <property type="match status" value="1"/>
</dbReference>
<evidence type="ECO:0000313" key="16">
    <source>
        <dbReference type="Proteomes" id="UP000244201"/>
    </source>
</evidence>
<evidence type="ECO:0000256" key="10">
    <source>
        <dbReference type="HAMAP-Rule" id="MF_02019"/>
    </source>
</evidence>
<evidence type="ECO:0000259" key="13">
    <source>
        <dbReference type="Pfam" id="PF02875"/>
    </source>
</evidence>
<dbReference type="HAMAP" id="MF_02019">
    <property type="entry name" value="MurF"/>
    <property type="match status" value="1"/>
</dbReference>
<dbReference type="GO" id="GO:0009252">
    <property type="term" value="P:peptidoglycan biosynthetic process"/>
    <property type="evidence" value="ECO:0007669"/>
    <property type="project" value="UniProtKB-UniRule"/>
</dbReference>
<dbReference type="RefSeq" id="WP_108146646.1">
    <property type="nucleotide sequence ID" value="NZ_CP026304.1"/>
</dbReference>
<dbReference type="PANTHER" id="PTHR43024:SF1">
    <property type="entry name" value="UDP-N-ACETYLMURAMOYL-TRIPEPTIDE--D-ALANYL-D-ALANINE LIGASE"/>
    <property type="match status" value="1"/>
</dbReference>
<keyword evidence="1 10" id="KW-0963">Cytoplasm</keyword>
<comment type="similarity">
    <text evidence="10">Belongs to the MurCDEF family. MurF subfamily.</text>
</comment>
<evidence type="ECO:0000256" key="2">
    <source>
        <dbReference type="ARBA" id="ARBA00022598"/>
    </source>
</evidence>
<dbReference type="SUPFAM" id="SSF53623">
    <property type="entry name" value="MurD-like peptide ligases, catalytic domain"/>
    <property type="match status" value="1"/>
</dbReference>
<comment type="subcellular location">
    <subcellularLocation>
        <location evidence="10 11">Cytoplasm</location>
    </subcellularLocation>
</comment>
<dbReference type="InterPro" id="IPR013221">
    <property type="entry name" value="Mur_ligase_cen"/>
</dbReference>
<sequence length="461" mass="47559">MIPLTLAEIADATGGTLDHITDPHTRVTGPLSFDSRHVAPGGLFACLAGSTVDGHAFAAQAVRDGAVAALTTRPVDAPAIIVPDVLDAMGRIATAVAAAYTGTVIALTGSAGKTSTKDILETVLSQHGPTAANERSFNNEIGFPVTVSRVMPDSRYLVLEMGARGKGHIASLCQMARPRIATVLGIGSAHVGEFGSQLAIADAKAEIVRALPDHGVAILNGDDPLVAAMVHDTSAQVLLFGTGSHCDVRAEEISVNSHGQPNFTLHHGHHHSLVQLRVHGRHNVTNALAAAATAIAAGVPFDRIVTGLTEAELSSGARMEILQRADGVTIINDAFNASPESVIAALDALADMAGTNRRSVAVLGEMAELGDDAPAWHDKVADKVLAVGVDRLIGIGGAHTLRMIGTVREGSGHATEADSTIPLAQHVNTLLQPHDVVLVKGANALGLEATARELAGMCTTR</sequence>
<dbReference type="InterPro" id="IPR036565">
    <property type="entry name" value="Mur-like_cat_sf"/>
</dbReference>
<dbReference type="EMBL" id="CP026304">
    <property type="protein sequence ID" value="AVZ70951.1"/>
    <property type="molecule type" value="Genomic_DNA"/>
</dbReference>
<keyword evidence="2 10" id="KW-0436">Ligase</keyword>
<dbReference type="InterPro" id="IPR000713">
    <property type="entry name" value="Mur_ligase_N"/>
</dbReference>
<dbReference type="SUPFAM" id="SSF53244">
    <property type="entry name" value="MurD-like peptide ligases, peptide-binding domain"/>
    <property type="match status" value="1"/>
</dbReference>
<dbReference type="Proteomes" id="UP000244201">
    <property type="component" value="Chromosome"/>
</dbReference>
<keyword evidence="16" id="KW-1185">Reference proteome</keyword>
<dbReference type="GO" id="GO:0051301">
    <property type="term" value="P:cell division"/>
    <property type="evidence" value="ECO:0007669"/>
    <property type="project" value="UniProtKB-KW"/>
</dbReference>
<keyword evidence="8 10" id="KW-0131">Cell cycle</keyword>
<evidence type="ECO:0000259" key="12">
    <source>
        <dbReference type="Pfam" id="PF01225"/>
    </source>
</evidence>
<dbReference type="EC" id="6.3.2.10" evidence="10 11"/>
<evidence type="ECO:0000256" key="1">
    <source>
        <dbReference type="ARBA" id="ARBA00022490"/>
    </source>
</evidence>
<dbReference type="PANTHER" id="PTHR43024">
    <property type="entry name" value="UDP-N-ACETYLMURAMOYL-TRIPEPTIDE--D-ALANYL-D-ALANINE LIGASE"/>
    <property type="match status" value="1"/>
</dbReference>
<dbReference type="OrthoDB" id="9800958at2"/>
<evidence type="ECO:0000256" key="5">
    <source>
        <dbReference type="ARBA" id="ARBA00022840"/>
    </source>
</evidence>
<dbReference type="GO" id="GO:0008360">
    <property type="term" value="P:regulation of cell shape"/>
    <property type="evidence" value="ECO:0007669"/>
    <property type="project" value="UniProtKB-KW"/>
</dbReference>
<gene>
    <name evidence="10" type="primary">murF</name>
    <name evidence="15" type="ORF">SLUN_00380</name>
</gene>
<dbReference type="GO" id="GO:0047480">
    <property type="term" value="F:UDP-N-acetylmuramoyl-tripeptide-D-alanyl-D-alanine ligase activity"/>
    <property type="evidence" value="ECO:0007669"/>
    <property type="project" value="UniProtKB-UniRule"/>
</dbReference>
<name>A0A2R4SVQ5_9ACTN</name>
<evidence type="ECO:0000256" key="4">
    <source>
        <dbReference type="ARBA" id="ARBA00022741"/>
    </source>
</evidence>
<feature type="domain" description="Mur ligase C-terminal" evidence="13">
    <location>
        <begin position="318"/>
        <end position="442"/>
    </location>
</feature>
<evidence type="ECO:0000256" key="7">
    <source>
        <dbReference type="ARBA" id="ARBA00022984"/>
    </source>
</evidence>
<evidence type="ECO:0000256" key="8">
    <source>
        <dbReference type="ARBA" id="ARBA00023306"/>
    </source>
</evidence>
<dbReference type="Gene3D" id="3.40.1390.10">
    <property type="entry name" value="MurE/MurF, N-terminal domain"/>
    <property type="match status" value="1"/>
</dbReference>
<dbReference type="GO" id="GO:0008766">
    <property type="term" value="F:UDP-N-acetylmuramoylalanyl-D-glutamyl-2,6-diaminopimelate-D-alanyl-D-alanine ligase activity"/>
    <property type="evidence" value="ECO:0007669"/>
    <property type="project" value="RHEA"/>
</dbReference>
<dbReference type="SUPFAM" id="SSF63418">
    <property type="entry name" value="MurE/MurF N-terminal domain"/>
    <property type="match status" value="1"/>
</dbReference>
<evidence type="ECO:0000313" key="15">
    <source>
        <dbReference type="EMBL" id="AVZ70951.1"/>
    </source>
</evidence>
<dbReference type="InterPro" id="IPR004101">
    <property type="entry name" value="Mur_ligase_C"/>
</dbReference>
<evidence type="ECO:0000259" key="14">
    <source>
        <dbReference type="Pfam" id="PF08245"/>
    </source>
</evidence>
<dbReference type="InterPro" id="IPR036615">
    <property type="entry name" value="Mur_ligase_C_dom_sf"/>
</dbReference>
<comment type="pathway">
    <text evidence="10 11">Cell wall biogenesis; peptidoglycan biosynthesis.</text>
</comment>
<dbReference type="Gene3D" id="3.90.190.20">
    <property type="entry name" value="Mur ligase, C-terminal domain"/>
    <property type="match status" value="1"/>
</dbReference>
<dbReference type="Pfam" id="PF08245">
    <property type="entry name" value="Mur_ligase_M"/>
    <property type="match status" value="1"/>
</dbReference>
<keyword evidence="9 10" id="KW-0961">Cell wall biogenesis/degradation</keyword>
<comment type="catalytic activity">
    <reaction evidence="10 11">
        <text>D-alanyl-D-alanine + UDP-N-acetyl-alpha-D-muramoyl-L-alanyl-gamma-D-glutamyl-meso-2,6-diaminopimelate + ATP = UDP-N-acetyl-alpha-D-muramoyl-L-alanyl-gamma-D-glutamyl-meso-2,6-diaminopimeloyl-D-alanyl-D-alanine + ADP + phosphate + H(+)</text>
        <dbReference type="Rhea" id="RHEA:28374"/>
        <dbReference type="ChEBI" id="CHEBI:15378"/>
        <dbReference type="ChEBI" id="CHEBI:30616"/>
        <dbReference type="ChEBI" id="CHEBI:43474"/>
        <dbReference type="ChEBI" id="CHEBI:57822"/>
        <dbReference type="ChEBI" id="CHEBI:61386"/>
        <dbReference type="ChEBI" id="CHEBI:83905"/>
        <dbReference type="ChEBI" id="CHEBI:456216"/>
        <dbReference type="EC" id="6.3.2.10"/>
    </reaction>
</comment>
<organism evidence="15 16">
    <name type="scientific">Streptomyces lunaelactis</name>
    <dbReference type="NCBI Taxonomy" id="1535768"/>
    <lineage>
        <taxon>Bacteria</taxon>
        <taxon>Bacillati</taxon>
        <taxon>Actinomycetota</taxon>
        <taxon>Actinomycetes</taxon>
        <taxon>Kitasatosporales</taxon>
        <taxon>Streptomycetaceae</taxon>
        <taxon>Streptomyces</taxon>
    </lineage>
</organism>
<keyword evidence="4 10" id="KW-0547">Nucleotide-binding</keyword>
<keyword evidence="6 10" id="KW-0133">Cell shape</keyword>
<dbReference type="GeneID" id="55653757"/>
<dbReference type="InterPro" id="IPR051046">
    <property type="entry name" value="MurCDEF_CellWall_CoF430Synth"/>
</dbReference>
<feature type="domain" description="Mur ligase N-terminal catalytic" evidence="12">
    <location>
        <begin position="32"/>
        <end position="75"/>
    </location>
</feature>
<dbReference type="Gene3D" id="3.40.1190.10">
    <property type="entry name" value="Mur-like, catalytic domain"/>
    <property type="match status" value="1"/>
</dbReference>
<keyword evidence="3 10" id="KW-0132">Cell division</keyword>
<feature type="domain" description="Mur ligase central" evidence="14">
    <location>
        <begin position="108"/>
        <end position="294"/>
    </location>
</feature>